<sequence length="100" mass="10639">MLWPDPPRRITVAGQAVDVGWFPAGRDRCEVCVPSNGAGRWGLLVVPREREFGEPEMLMAAAGSVDRPAADAWIAAATADWMSGGEQCAREALCGSPLVT</sequence>
<evidence type="ECO:0000313" key="1">
    <source>
        <dbReference type="EMBL" id="MDF2255557.1"/>
    </source>
</evidence>
<accession>A0ABT5YVX9</accession>
<dbReference type="Pfam" id="PF19457">
    <property type="entry name" value="DUF5994"/>
    <property type="match status" value="1"/>
</dbReference>
<name>A0ABT5YVX9_9ACTN</name>
<keyword evidence="2" id="KW-1185">Reference proteome</keyword>
<dbReference type="EMBL" id="JARHTQ010000004">
    <property type="protein sequence ID" value="MDF2255557.1"/>
    <property type="molecule type" value="Genomic_DNA"/>
</dbReference>
<protein>
    <submittedName>
        <fullName evidence="1">DUF5994 family protein</fullName>
    </submittedName>
</protein>
<dbReference type="InterPro" id="IPR046036">
    <property type="entry name" value="DUF5994"/>
</dbReference>
<dbReference type="RefSeq" id="WP_275811131.1">
    <property type="nucleotide sequence ID" value="NZ_BAAANM010000017.1"/>
</dbReference>
<dbReference type="Proteomes" id="UP001220022">
    <property type="component" value="Unassembled WGS sequence"/>
</dbReference>
<organism evidence="1 2">
    <name type="scientific">Streptantibioticus ferralitis</name>
    <dbReference type="NCBI Taxonomy" id="236510"/>
    <lineage>
        <taxon>Bacteria</taxon>
        <taxon>Bacillati</taxon>
        <taxon>Actinomycetota</taxon>
        <taxon>Actinomycetes</taxon>
        <taxon>Kitasatosporales</taxon>
        <taxon>Streptomycetaceae</taxon>
        <taxon>Streptantibioticus</taxon>
    </lineage>
</organism>
<reference evidence="1 2" key="1">
    <citation type="submission" date="2023-03" db="EMBL/GenBank/DDBJ databases">
        <title>Draft genome sequence of type strain Streptomyces ferralitis JCM 14344.</title>
        <authorList>
            <person name="Klaysubun C."/>
            <person name="Duangmal K."/>
        </authorList>
    </citation>
    <scope>NUCLEOTIDE SEQUENCE [LARGE SCALE GENOMIC DNA]</scope>
    <source>
        <strain evidence="1 2">JCM 14344</strain>
    </source>
</reference>
<proteinExistence type="predicted"/>
<gene>
    <name evidence="1" type="ORF">P2L57_07425</name>
</gene>
<comment type="caution">
    <text evidence="1">The sequence shown here is derived from an EMBL/GenBank/DDBJ whole genome shotgun (WGS) entry which is preliminary data.</text>
</comment>
<evidence type="ECO:0000313" key="2">
    <source>
        <dbReference type="Proteomes" id="UP001220022"/>
    </source>
</evidence>